<evidence type="ECO:0000313" key="2">
    <source>
        <dbReference type="EMBL" id="MYE38032.1"/>
    </source>
</evidence>
<evidence type="ECO:0000313" key="3">
    <source>
        <dbReference type="Proteomes" id="UP000449092"/>
    </source>
</evidence>
<dbReference type="EMBL" id="VXOY01000008">
    <property type="protein sequence ID" value="MYE38032.1"/>
    <property type="molecule type" value="Genomic_DNA"/>
</dbReference>
<accession>A0A845D958</accession>
<dbReference type="AlphaFoldDB" id="A0A845D958"/>
<dbReference type="Proteomes" id="UP000449092">
    <property type="component" value="Unassembled WGS sequence"/>
</dbReference>
<gene>
    <name evidence="2" type="ORF">F4X82_00745</name>
</gene>
<evidence type="ECO:0000256" key="1">
    <source>
        <dbReference type="SAM" id="Phobius"/>
    </source>
</evidence>
<keyword evidence="1" id="KW-1133">Transmembrane helix</keyword>
<comment type="caution">
    <text evidence="2">The sequence shown here is derived from an EMBL/GenBank/DDBJ whole genome shotgun (WGS) entry which is preliminary data.</text>
</comment>
<sequence length="71" mass="8041">MLLRRREIKPHPIDTGESAVKAHSNSYRYKIIGGVVVILLLVEVIAGFFFLNETNESNENDLLIDSVFIPQ</sequence>
<feature type="transmembrane region" description="Helical" evidence="1">
    <location>
        <begin position="31"/>
        <end position="51"/>
    </location>
</feature>
<proteinExistence type="predicted"/>
<name>A0A845D958_9BACT</name>
<reference evidence="2 3" key="1">
    <citation type="submission" date="2019-09" db="EMBL/GenBank/DDBJ databases">
        <title>Characterisation of the sponge microbiome using genome-centric metagenomics.</title>
        <authorList>
            <person name="Engelberts J.P."/>
            <person name="Robbins S.J."/>
            <person name="De Goeij J.M."/>
            <person name="Aranda M."/>
            <person name="Bell S.C."/>
            <person name="Webster N.S."/>
        </authorList>
    </citation>
    <scope>NUCLEOTIDE SEQUENCE [LARGE SCALE GENOMIC DNA]</scope>
    <source>
        <strain evidence="2">SB0662_bin_43</strain>
    </source>
</reference>
<protein>
    <submittedName>
        <fullName evidence="2">Uncharacterized protein</fullName>
    </submittedName>
</protein>
<keyword evidence="1" id="KW-0812">Transmembrane</keyword>
<organism evidence="2 3">
    <name type="scientific">Candidatus Spechtbacteria bacterium SB0662_bin_43</name>
    <dbReference type="NCBI Taxonomy" id="2604897"/>
    <lineage>
        <taxon>Bacteria</taxon>
        <taxon>Candidatus Spechtiibacteriota</taxon>
    </lineage>
</organism>
<keyword evidence="1" id="KW-0472">Membrane</keyword>